<protein>
    <submittedName>
        <fullName evidence="1">Uncharacterized protein</fullName>
    </submittedName>
</protein>
<evidence type="ECO:0000313" key="1">
    <source>
        <dbReference type="EMBL" id="CAB9525379.1"/>
    </source>
</evidence>
<reference evidence="1" key="1">
    <citation type="submission" date="2020-06" db="EMBL/GenBank/DDBJ databases">
        <authorList>
            <consortium name="Plant Systems Biology data submission"/>
        </authorList>
    </citation>
    <scope>NUCLEOTIDE SEQUENCE</scope>
    <source>
        <strain evidence="1">D6</strain>
    </source>
</reference>
<dbReference type="AlphaFoldDB" id="A0A9N8ETU0"/>
<sequence length="241" mass="26763">MLSTVHKQTGDIVDKTMVVPTRRLSELVTGISARSLSVLRLEGSTTKRVRFASMKEERHEYPAAVNLVDSTEELWYSMHDIQAAIAEDADAIRQQEEAKSGEDTLQVEPRGLEFYTGDQTQRAQAVTRYIRTIISKTHQNTKFSTQKLIMTGGKNGYVMEGDSNGSISRYSFQVTASAKDMAHRLAVEDELEARRIYLEDGVVASSSGIFLISETSDTNGTAARTGRDDGPRWSITAKVTY</sequence>
<name>A0A9N8ETU0_9STRA</name>
<keyword evidence="2" id="KW-1185">Reference proteome</keyword>
<comment type="caution">
    <text evidence="1">The sequence shown here is derived from an EMBL/GenBank/DDBJ whole genome shotgun (WGS) entry which is preliminary data.</text>
</comment>
<evidence type="ECO:0000313" key="2">
    <source>
        <dbReference type="Proteomes" id="UP001153069"/>
    </source>
</evidence>
<proteinExistence type="predicted"/>
<dbReference type="Proteomes" id="UP001153069">
    <property type="component" value="Unassembled WGS sequence"/>
</dbReference>
<dbReference type="EMBL" id="CAICTM010001666">
    <property type="protein sequence ID" value="CAB9525379.1"/>
    <property type="molecule type" value="Genomic_DNA"/>
</dbReference>
<accession>A0A9N8ETU0</accession>
<organism evidence="1 2">
    <name type="scientific">Seminavis robusta</name>
    <dbReference type="NCBI Taxonomy" id="568900"/>
    <lineage>
        <taxon>Eukaryota</taxon>
        <taxon>Sar</taxon>
        <taxon>Stramenopiles</taxon>
        <taxon>Ochrophyta</taxon>
        <taxon>Bacillariophyta</taxon>
        <taxon>Bacillariophyceae</taxon>
        <taxon>Bacillariophycidae</taxon>
        <taxon>Naviculales</taxon>
        <taxon>Naviculaceae</taxon>
        <taxon>Seminavis</taxon>
    </lineage>
</organism>
<gene>
    <name evidence="1" type="ORF">SEMRO_1668_G289890.1</name>
</gene>